<reference evidence="12" key="3">
    <citation type="submission" date="2010-09" db="EMBL/GenBank/DDBJ databases">
        <title>Annotation of Gaeumannomyces graminis var. tritici R3-111a-1.</title>
        <authorList>
            <consortium name="The Broad Institute Genome Sequencing Platform"/>
            <person name="Ma L.-J."/>
            <person name="Dead R."/>
            <person name="Young S.K."/>
            <person name="Zeng Q."/>
            <person name="Gargeya S."/>
            <person name="Fitzgerald M."/>
            <person name="Haas B."/>
            <person name="Abouelleil A."/>
            <person name="Alvarado L."/>
            <person name="Arachchi H.M."/>
            <person name="Berlin A."/>
            <person name="Brown A."/>
            <person name="Chapman S.B."/>
            <person name="Chen Z."/>
            <person name="Dunbar C."/>
            <person name="Freedman E."/>
            <person name="Gearin G."/>
            <person name="Gellesch M."/>
            <person name="Goldberg J."/>
            <person name="Griggs A."/>
            <person name="Gujja S."/>
            <person name="Heiman D."/>
            <person name="Howarth C."/>
            <person name="Larson L."/>
            <person name="Lui A."/>
            <person name="MacDonald P.J.P."/>
            <person name="Mehta T."/>
            <person name="Montmayeur A."/>
            <person name="Murphy C."/>
            <person name="Neiman D."/>
            <person name="Pearson M."/>
            <person name="Priest M."/>
            <person name="Roberts A."/>
            <person name="Saif S."/>
            <person name="Shea T."/>
            <person name="Shenoy N."/>
            <person name="Sisk P."/>
            <person name="Stolte C."/>
            <person name="Sykes S."/>
            <person name="Yandava C."/>
            <person name="Wortman J."/>
            <person name="Nusbaum C."/>
            <person name="Birren B."/>
        </authorList>
    </citation>
    <scope>NUCLEOTIDE SEQUENCE</scope>
    <source>
        <strain evidence="12">R3-111a-1</strain>
    </source>
</reference>
<dbReference type="GO" id="GO:0006614">
    <property type="term" value="P:SRP-dependent cotranslational protein targeting to membrane"/>
    <property type="evidence" value="ECO:0007669"/>
    <property type="project" value="InterPro"/>
</dbReference>
<dbReference type="OrthoDB" id="10255118at2759"/>
<reference evidence="13" key="4">
    <citation type="journal article" date="2015" name="G3 (Bethesda)">
        <title>Genome sequences of three phytopathogenic species of the Magnaporthaceae family of fungi.</title>
        <authorList>
            <person name="Okagaki L.H."/>
            <person name="Nunes C.C."/>
            <person name="Sailsbery J."/>
            <person name="Clay B."/>
            <person name="Brown D."/>
            <person name="John T."/>
            <person name="Oh Y."/>
            <person name="Young N."/>
            <person name="Fitzgerald M."/>
            <person name="Haas B.J."/>
            <person name="Zeng Q."/>
            <person name="Young S."/>
            <person name="Adiconis X."/>
            <person name="Fan L."/>
            <person name="Levin J.Z."/>
            <person name="Mitchell T.K."/>
            <person name="Okubara P.A."/>
            <person name="Farman M.L."/>
            <person name="Kohn L.M."/>
            <person name="Birren B."/>
            <person name="Ma L.-J."/>
            <person name="Dean R.A."/>
        </authorList>
    </citation>
    <scope>NUCLEOTIDE SEQUENCE</scope>
    <source>
        <strain evidence="13">R3-111a-1</strain>
    </source>
</reference>
<dbReference type="VEuPathDB" id="FungiDB:GGTG_02966"/>
<evidence type="ECO:0000256" key="7">
    <source>
        <dbReference type="ARBA" id="ARBA00023242"/>
    </source>
</evidence>
<dbReference type="EnsemblFungi" id="EJT77863">
    <property type="protein sequence ID" value="EJT77863"/>
    <property type="gene ID" value="GGTG_02966"/>
</dbReference>
<keyword evidence="6 10" id="KW-0733">Signal recognition particle</keyword>
<dbReference type="HOGENOM" id="CLU_018649_2_0_1"/>
<dbReference type="CDD" id="cd15481">
    <property type="entry name" value="SRP68-RBD"/>
    <property type="match status" value="1"/>
</dbReference>
<evidence type="ECO:0000256" key="1">
    <source>
        <dbReference type="ARBA" id="ARBA00004496"/>
    </source>
</evidence>
<evidence type="ECO:0000256" key="3">
    <source>
        <dbReference type="ARBA" id="ARBA00009352"/>
    </source>
</evidence>
<reference evidence="12" key="2">
    <citation type="submission" date="2010-07" db="EMBL/GenBank/DDBJ databases">
        <authorList>
            <consortium name="The Broad Institute Genome Sequencing Platform"/>
            <consortium name="Broad Institute Genome Sequencing Center for Infectious Disease"/>
            <person name="Ma L.-J."/>
            <person name="Dead R."/>
            <person name="Young S."/>
            <person name="Zeng Q."/>
            <person name="Koehrsen M."/>
            <person name="Alvarado L."/>
            <person name="Berlin A."/>
            <person name="Chapman S.B."/>
            <person name="Chen Z."/>
            <person name="Freedman E."/>
            <person name="Gellesch M."/>
            <person name="Goldberg J."/>
            <person name="Griggs A."/>
            <person name="Gujja S."/>
            <person name="Heilman E.R."/>
            <person name="Heiman D."/>
            <person name="Hepburn T."/>
            <person name="Howarth C."/>
            <person name="Jen D."/>
            <person name="Larson L."/>
            <person name="Mehta T."/>
            <person name="Neiman D."/>
            <person name="Pearson M."/>
            <person name="Roberts A."/>
            <person name="Saif S."/>
            <person name="Shea T."/>
            <person name="Shenoy N."/>
            <person name="Sisk P."/>
            <person name="Stolte C."/>
            <person name="Sykes S."/>
            <person name="Walk T."/>
            <person name="White J."/>
            <person name="Yandava C."/>
            <person name="Haas B."/>
            <person name="Nusbaum C."/>
            <person name="Birren B."/>
        </authorList>
    </citation>
    <scope>NUCLEOTIDE SEQUENCE</scope>
    <source>
        <strain evidence="12">R3-111a-1</strain>
    </source>
</reference>
<keyword evidence="7" id="KW-0539">Nucleus</keyword>
<dbReference type="PIRSF" id="PIRSF038995">
    <property type="entry name" value="SRP68"/>
    <property type="match status" value="1"/>
</dbReference>
<dbReference type="RefSeq" id="XP_009219008.1">
    <property type="nucleotide sequence ID" value="XM_009220744.1"/>
</dbReference>
<dbReference type="Proteomes" id="UP000006039">
    <property type="component" value="Unassembled WGS sequence"/>
</dbReference>
<evidence type="ECO:0000256" key="8">
    <source>
        <dbReference type="ARBA" id="ARBA00023274"/>
    </source>
</evidence>
<dbReference type="Pfam" id="PF16969">
    <property type="entry name" value="SRP68"/>
    <property type="match status" value="1"/>
</dbReference>
<dbReference type="STRING" id="644352.J3NNW0"/>
<feature type="region of interest" description="Disordered" evidence="11">
    <location>
        <begin position="357"/>
        <end position="393"/>
    </location>
</feature>
<dbReference type="AlphaFoldDB" id="J3NNW0"/>
<reference evidence="14" key="1">
    <citation type="submission" date="2010-07" db="EMBL/GenBank/DDBJ databases">
        <title>The genome sequence of Gaeumannomyces graminis var. tritici strain R3-111a-1.</title>
        <authorList>
            <consortium name="The Broad Institute Genome Sequencing Platform"/>
            <person name="Ma L.-J."/>
            <person name="Dead R."/>
            <person name="Young S."/>
            <person name="Zeng Q."/>
            <person name="Koehrsen M."/>
            <person name="Alvarado L."/>
            <person name="Berlin A."/>
            <person name="Chapman S.B."/>
            <person name="Chen Z."/>
            <person name="Freedman E."/>
            <person name="Gellesch M."/>
            <person name="Goldberg J."/>
            <person name="Griggs A."/>
            <person name="Gujja S."/>
            <person name="Heilman E.R."/>
            <person name="Heiman D."/>
            <person name="Hepburn T."/>
            <person name="Howarth C."/>
            <person name="Jen D."/>
            <person name="Larson L."/>
            <person name="Mehta T."/>
            <person name="Neiman D."/>
            <person name="Pearson M."/>
            <person name="Roberts A."/>
            <person name="Saif S."/>
            <person name="Shea T."/>
            <person name="Shenoy N."/>
            <person name="Sisk P."/>
            <person name="Stolte C."/>
            <person name="Sykes S."/>
            <person name="Walk T."/>
            <person name="White J."/>
            <person name="Yandava C."/>
            <person name="Haas B."/>
            <person name="Nusbaum C."/>
            <person name="Birren B."/>
        </authorList>
    </citation>
    <scope>NUCLEOTIDE SEQUENCE [LARGE SCALE GENOMIC DNA]</scope>
    <source>
        <strain evidence="14">R3-111a-1</strain>
    </source>
</reference>
<evidence type="ECO:0000313" key="14">
    <source>
        <dbReference type="Proteomes" id="UP000006039"/>
    </source>
</evidence>
<dbReference type="InterPro" id="IPR026258">
    <property type="entry name" value="SRP68"/>
</dbReference>
<dbReference type="InterPro" id="IPR038253">
    <property type="entry name" value="SRP68_N_sf"/>
</dbReference>
<evidence type="ECO:0000256" key="5">
    <source>
        <dbReference type="ARBA" id="ARBA00022884"/>
    </source>
</evidence>
<accession>J3NNW0</accession>
<keyword evidence="8 10" id="KW-0687">Ribonucleoprotein</keyword>
<dbReference type="GO" id="GO:0005730">
    <property type="term" value="C:nucleolus"/>
    <property type="evidence" value="ECO:0007669"/>
    <property type="project" value="UniProtKB-SubCell"/>
</dbReference>
<dbReference type="GeneID" id="20343424"/>
<sequence>MDITSFVVSSREKAMLYGDYATYRTQLATKLLNCRKKLSIAAKSRSKFQSRPLPTPELLGQNREYLVLYLLTAERAWAHAMSMKAAHAADNKGITGSTRSHTVSRLHKAARTAEQLAAALSDPSSGADQVDILEATAYAALLRGAEQLEKQSWDPCLKSYATARVVYSVLSASTQKETFKDLLSETIDPSIRYAAYQLKTPRSLPIPTIARKAFPHDDETLVASIKTLDPNALSGEDSGDSKGDTPPTTITFRSREVRIEDAAIATAWLALQAAKSALAEKLAAGDLSPKDMAAAYDDVLTASQDSVDATKQAIDELKAEGVPQGDPRMQSLAITRTAVSYEMISWRIGRNRVLTGSRDGSVVESAPQANKRRKMAPADDAAPAKPEPTGRQLAKLKEKAVLYDGTLQSLESIKELPGVAADGELAARLDATSQYFTALKCLAIGRSHIIVGNLVNALALIKHGSDQCQQAAPVLSEAPASQTHSSLRSVDVLPEDARFLADLLAGEVQRYRALVEIDSLRKQGKAGGPRGDPSLPLAERLALYPSDSVDLQNIVAYPPKVDPVPVKPVFMDIAYNYIDYSHQGKTEAKAADKTAGKGAVPEQTKKGWFGFGR</sequence>
<dbReference type="eggNOG" id="KOG2460">
    <property type="taxonomic scope" value="Eukaryota"/>
</dbReference>
<comment type="subcellular location">
    <subcellularLocation>
        <location evidence="1 10">Cytoplasm</location>
    </subcellularLocation>
    <subcellularLocation>
        <location evidence="2">Nucleus</location>
        <location evidence="2">Nucleolus</location>
    </subcellularLocation>
</comment>
<evidence type="ECO:0000256" key="2">
    <source>
        <dbReference type="ARBA" id="ARBA00004604"/>
    </source>
</evidence>
<evidence type="ECO:0000256" key="4">
    <source>
        <dbReference type="ARBA" id="ARBA00022490"/>
    </source>
</evidence>
<dbReference type="FunCoup" id="J3NNW0">
    <property type="interactions" value="913"/>
</dbReference>
<dbReference type="GO" id="GO:0008312">
    <property type="term" value="F:7S RNA binding"/>
    <property type="evidence" value="ECO:0007669"/>
    <property type="project" value="InterPro"/>
</dbReference>
<feature type="region of interest" description="Disordered" evidence="11">
    <location>
        <begin position="231"/>
        <end position="250"/>
    </location>
</feature>
<name>J3NNW0_GAET3</name>
<dbReference type="GO" id="GO:0030942">
    <property type="term" value="F:endoplasmic reticulum signal peptide binding"/>
    <property type="evidence" value="ECO:0007669"/>
    <property type="project" value="InterPro"/>
</dbReference>
<reference evidence="13" key="5">
    <citation type="submission" date="2018-04" db="UniProtKB">
        <authorList>
            <consortium name="EnsemblFungi"/>
        </authorList>
    </citation>
    <scope>IDENTIFICATION</scope>
    <source>
        <strain evidence="13">R3-111a-1</strain>
    </source>
</reference>
<organism evidence="12">
    <name type="scientific">Gaeumannomyces tritici (strain R3-111a-1)</name>
    <name type="common">Wheat and barley take-all root rot fungus</name>
    <name type="synonym">Gaeumannomyces graminis var. tritici</name>
    <dbReference type="NCBI Taxonomy" id="644352"/>
    <lineage>
        <taxon>Eukaryota</taxon>
        <taxon>Fungi</taxon>
        <taxon>Dikarya</taxon>
        <taxon>Ascomycota</taxon>
        <taxon>Pezizomycotina</taxon>
        <taxon>Sordariomycetes</taxon>
        <taxon>Sordariomycetidae</taxon>
        <taxon>Magnaporthales</taxon>
        <taxon>Magnaporthaceae</taxon>
        <taxon>Gaeumannomyces</taxon>
    </lineage>
</organism>
<dbReference type="PANTHER" id="PTHR12860">
    <property type="entry name" value="SIGNAL RECOGNITION PARTICLE 68 KDA PROTEIN"/>
    <property type="match status" value="1"/>
</dbReference>
<evidence type="ECO:0000313" key="13">
    <source>
        <dbReference type="EnsemblFungi" id="EJT77863"/>
    </source>
</evidence>
<evidence type="ECO:0000256" key="9">
    <source>
        <dbReference type="ARBA" id="ARBA00029498"/>
    </source>
</evidence>
<comment type="function">
    <text evidence="10">Component of the signal recognition particle (SRP) complex, a ribonucleoprotein complex that mediates the cotranslational targeting of secretory and membrane proteins to the endoplasmic reticulum (ER). The SRP complex interacts with the signal sequence in nascent secretory and membrane proteins and directs them to the membrane of the ER.</text>
</comment>
<dbReference type="EMBL" id="GL385396">
    <property type="protein sequence ID" value="EJT77863.1"/>
    <property type="molecule type" value="Genomic_DNA"/>
</dbReference>
<evidence type="ECO:0000256" key="11">
    <source>
        <dbReference type="SAM" id="MobiDB-lite"/>
    </source>
</evidence>
<comment type="similarity">
    <text evidence="3 10">Belongs to the SRP68 family.</text>
</comment>
<dbReference type="Gene3D" id="1.10.3450.40">
    <property type="entry name" value="Signal recognition particle, SRP68 subunit, RNA-binding domain"/>
    <property type="match status" value="1"/>
</dbReference>
<dbReference type="InterPro" id="IPR034652">
    <property type="entry name" value="SRP68-RBD"/>
</dbReference>
<protein>
    <recommendedName>
        <fullName evidence="9 10">Signal recognition particle subunit SRP68</fullName>
        <shortName evidence="10">SRP68</shortName>
    </recommendedName>
</protein>
<evidence type="ECO:0000256" key="10">
    <source>
        <dbReference type="PIRNR" id="PIRNR038995"/>
    </source>
</evidence>
<evidence type="ECO:0000313" key="12">
    <source>
        <dbReference type="EMBL" id="EJT77863.1"/>
    </source>
</evidence>
<dbReference type="GO" id="GO:0005047">
    <property type="term" value="F:signal recognition particle binding"/>
    <property type="evidence" value="ECO:0007669"/>
    <property type="project" value="InterPro"/>
</dbReference>
<keyword evidence="4 10" id="KW-0963">Cytoplasm</keyword>
<proteinExistence type="inferred from homology"/>
<dbReference type="GO" id="GO:0005786">
    <property type="term" value="C:signal recognition particle, endoplasmic reticulum targeting"/>
    <property type="evidence" value="ECO:0007669"/>
    <property type="project" value="UniProtKB-KW"/>
</dbReference>
<dbReference type="PANTHER" id="PTHR12860:SF0">
    <property type="entry name" value="SIGNAL RECOGNITION PARTICLE SUBUNIT SRP68"/>
    <property type="match status" value="1"/>
</dbReference>
<gene>
    <name evidence="13" type="primary">20343424</name>
    <name evidence="12" type="ORF">GGTG_02966</name>
</gene>
<evidence type="ECO:0000256" key="6">
    <source>
        <dbReference type="ARBA" id="ARBA00023135"/>
    </source>
</evidence>
<keyword evidence="14" id="KW-1185">Reference proteome</keyword>
<keyword evidence="5 10" id="KW-0694">RNA-binding</keyword>